<dbReference type="PANTHER" id="PTHR24282:SF36">
    <property type="entry name" value="CYTOCHROME P450 714A1-RELATED"/>
    <property type="match status" value="1"/>
</dbReference>
<keyword evidence="5 12" id="KW-0479">Metal-binding</keyword>
<dbReference type="InterPro" id="IPR050665">
    <property type="entry name" value="Cytochrome_P450_Monooxygen"/>
</dbReference>
<comment type="similarity">
    <text evidence="2">Belongs to the cytochrome P450 family.</text>
</comment>
<dbReference type="InterPro" id="IPR017972">
    <property type="entry name" value="Cyt_P450_CS"/>
</dbReference>
<keyword evidence="4" id="KW-0812">Transmembrane</keyword>
<dbReference type="GO" id="GO:0016020">
    <property type="term" value="C:membrane"/>
    <property type="evidence" value="ECO:0007669"/>
    <property type="project" value="UniProtKB-SubCell"/>
</dbReference>
<dbReference type="Proteomes" id="UP000290289">
    <property type="component" value="Chromosome 7"/>
</dbReference>
<feature type="compositionally biased region" description="Low complexity" evidence="14">
    <location>
        <begin position="1159"/>
        <end position="1175"/>
    </location>
</feature>
<dbReference type="GO" id="GO:0016705">
    <property type="term" value="F:oxidoreductase activity, acting on paired donors, with incorporation or reduction of molecular oxygen"/>
    <property type="evidence" value="ECO:0007669"/>
    <property type="project" value="InterPro"/>
</dbReference>
<dbReference type="GO" id="GO:0004497">
    <property type="term" value="F:monooxygenase activity"/>
    <property type="evidence" value="ECO:0007669"/>
    <property type="project" value="UniProtKB-KW"/>
</dbReference>
<organism evidence="16 17">
    <name type="scientific">Malus domestica</name>
    <name type="common">Apple</name>
    <name type="synonym">Pyrus malus</name>
    <dbReference type="NCBI Taxonomy" id="3750"/>
    <lineage>
        <taxon>Eukaryota</taxon>
        <taxon>Viridiplantae</taxon>
        <taxon>Streptophyta</taxon>
        <taxon>Embryophyta</taxon>
        <taxon>Tracheophyta</taxon>
        <taxon>Spermatophyta</taxon>
        <taxon>Magnoliopsida</taxon>
        <taxon>eudicotyledons</taxon>
        <taxon>Gunneridae</taxon>
        <taxon>Pentapetalae</taxon>
        <taxon>rosids</taxon>
        <taxon>fabids</taxon>
        <taxon>Rosales</taxon>
        <taxon>Rosaceae</taxon>
        <taxon>Amygdaloideae</taxon>
        <taxon>Maleae</taxon>
        <taxon>Malus</taxon>
    </lineage>
</organism>
<comment type="caution">
    <text evidence="16">The sequence shown here is derived from an EMBL/GenBank/DDBJ whole genome shotgun (WGS) entry which is preliminary data.</text>
</comment>
<feature type="binding site" description="axial binding residue" evidence="12">
    <location>
        <position position="449"/>
    </location>
    <ligand>
        <name>heme</name>
        <dbReference type="ChEBI" id="CHEBI:30413"/>
    </ligand>
    <ligandPart>
        <name>Fe</name>
        <dbReference type="ChEBI" id="CHEBI:18248"/>
    </ligandPart>
</feature>
<feature type="domain" description="Bromo" evidence="15">
    <location>
        <begin position="835"/>
        <end position="914"/>
    </location>
</feature>
<dbReference type="PANTHER" id="PTHR24282">
    <property type="entry name" value="CYTOCHROME P450 FAMILY MEMBER"/>
    <property type="match status" value="1"/>
</dbReference>
<dbReference type="EMBL" id="RDQH01000333">
    <property type="protein sequence ID" value="RXH94787.1"/>
    <property type="molecule type" value="Genomic_DNA"/>
</dbReference>
<dbReference type="Pfam" id="PF00439">
    <property type="entry name" value="Bromodomain"/>
    <property type="match status" value="1"/>
</dbReference>
<feature type="region of interest" description="Disordered" evidence="14">
    <location>
        <begin position="945"/>
        <end position="978"/>
    </location>
</feature>
<evidence type="ECO:0000256" key="6">
    <source>
        <dbReference type="ARBA" id="ARBA00022989"/>
    </source>
</evidence>
<evidence type="ECO:0000256" key="14">
    <source>
        <dbReference type="SAM" id="MobiDB-lite"/>
    </source>
</evidence>
<dbReference type="InterPro" id="IPR036427">
    <property type="entry name" value="Bromodomain-like_sf"/>
</dbReference>
<evidence type="ECO:0000256" key="9">
    <source>
        <dbReference type="ARBA" id="ARBA00023033"/>
    </source>
</evidence>
<feature type="compositionally biased region" description="Polar residues" evidence="14">
    <location>
        <begin position="954"/>
        <end position="968"/>
    </location>
</feature>
<evidence type="ECO:0000256" key="7">
    <source>
        <dbReference type="ARBA" id="ARBA00023002"/>
    </source>
</evidence>
<evidence type="ECO:0000256" key="11">
    <source>
        <dbReference type="ARBA" id="ARBA00023136"/>
    </source>
</evidence>
<dbReference type="InterPro" id="IPR002401">
    <property type="entry name" value="Cyt_P450_E_grp-I"/>
</dbReference>
<keyword evidence="3 12" id="KW-0349">Heme</keyword>
<dbReference type="PROSITE" id="PS50014">
    <property type="entry name" value="BROMODOMAIN_2"/>
    <property type="match status" value="1"/>
</dbReference>
<evidence type="ECO:0000259" key="15">
    <source>
        <dbReference type="PROSITE" id="PS50014"/>
    </source>
</evidence>
<evidence type="ECO:0000256" key="4">
    <source>
        <dbReference type="ARBA" id="ARBA00022692"/>
    </source>
</evidence>
<comment type="subcellular location">
    <subcellularLocation>
        <location evidence="1">Membrane</location>
        <topology evidence="1">Single-pass membrane protein</topology>
    </subcellularLocation>
</comment>
<reference evidence="16 17" key="1">
    <citation type="submission" date="2018-10" db="EMBL/GenBank/DDBJ databases">
        <title>A high-quality apple genome assembly.</title>
        <authorList>
            <person name="Hu J."/>
        </authorList>
    </citation>
    <scope>NUCLEOTIDE SEQUENCE [LARGE SCALE GENOMIC DNA]</scope>
    <source>
        <strain evidence="17">cv. HFTH1</strain>
        <tissue evidence="16">Young leaf</tissue>
    </source>
</reference>
<dbReference type="Pfam" id="PF00067">
    <property type="entry name" value="p450"/>
    <property type="match status" value="1"/>
</dbReference>
<dbReference type="InterPro" id="IPR001128">
    <property type="entry name" value="Cyt_P450"/>
</dbReference>
<feature type="compositionally biased region" description="Polar residues" evidence="14">
    <location>
        <begin position="1176"/>
        <end position="1185"/>
    </location>
</feature>
<evidence type="ECO:0000313" key="17">
    <source>
        <dbReference type="Proteomes" id="UP000290289"/>
    </source>
</evidence>
<evidence type="ECO:0000256" key="10">
    <source>
        <dbReference type="ARBA" id="ARBA00023117"/>
    </source>
</evidence>
<keyword evidence="9" id="KW-0503">Monooxygenase</keyword>
<feature type="region of interest" description="Disordered" evidence="14">
    <location>
        <begin position="1116"/>
        <end position="1196"/>
    </location>
</feature>
<dbReference type="Gene3D" id="1.10.630.10">
    <property type="entry name" value="Cytochrome P450"/>
    <property type="match status" value="1"/>
</dbReference>
<proteinExistence type="inferred from homology"/>
<comment type="cofactor">
    <cofactor evidence="12">
        <name>heme</name>
        <dbReference type="ChEBI" id="CHEBI:30413"/>
    </cofactor>
</comment>
<evidence type="ECO:0000256" key="2">
    <source>
        <dbReference type="ARBA" id="ARBA00010617"/>
    </source>
</evidence>
<feature type="region of interest" description="Disordered" evidence="14">
    <location>
        <begin position="1201"/>
        <end position="1220"/>
    </location>
</feature>
<dbReference type="PRINTS" id="PR00503">
    <property type="entry name" value="BROMODOMAIN"/>
</dbReference>
<keyword evidence="17" id="KW-1185">Reference proteome</keyword>
<feature type="compositionally biased region" description="Low complexity" evidence="14">
    <location>
        <begin position="1201"/>
        <end position="1210"/>
    </location>
</feature>
<dbReference type="InterPro" id="IPR036396">
    <property type="entry name" value="Cyt_P450_sf"/>
</dbReference>
<evidence type="ECO:0000256" key="5">
    <source>
        <dbReference type="ARBA" id="ARBA00022723"/>
    </source>
</evidence>
<feature type="region of interest" description="Disordered" evidence="14">
    <location>
        <begin position="1231"/>
        <end position="1318"/>
    </location>
</feature>
<keyword evidence="7" id="KW-0560">Oxidoreductase</keyword>
<evidence type="ECO:0000256" key="12">
    <source>
        <dbReference type="PIRSR" id="PIRSR602401-1"/>
    </source>
</evidence>
<feature type="compositionally biased region" description="Polar residues" evidence="14">
    <location>
        <begin position="1138"/>
        <end position="1151"/>
    </location>
</feature>
<name>A0A498JIT5_MALDO</name>
<feature type="compositionally biased region" description="Low complexity" evidence="14">
    <location>
        <begin position="1231"/>
        <end position="1245"/>
    </location>
</feature>
<dbReference type="PROSITE" id="PS00086">
    <property type="entry name" value="CYTOCHROME_P450"/>
    <property type="match status" value="1"/>
</dbReference>
<evidence type="ECO:0000313" key="16">
    <source>
        <dbReference type="EMBL" id="RXH94787.1"/>
    </source>
</evidence>
<dbReference type="GO" id="GO:0005506">
    <property type="term" value="F:iron ion binding"/>
    <property type="evidence" value="ECO:0007669"/>
    <property type="project" value="InterPro"/>
</dbReference>
<dbReference type="GO" id="GO:0020037">
    <property type="term" value="F:heme binding"/>
    <property type="evidence" value="ECO:0007669"/>
    <property type="project" value="InterPro"/>
</dbReference>
<keyword evidence="8 12" id="KW-0408">Iron</keyword>
<keyword evidence="6" id="KW-1133">Transmembrane helix</keyword>
<keyword evidence="10 13" id="KW-0103">Bromodomain</keyword>
<feature type="compositionally biased region" description="Polar residues" evidence="14">
    <location>
        <begin position="1295"/>
        <end position="1318"/>
    </location>
</feature>
<dbReference type="InterPro" id="IPR001487">
    <property type="entry name" value="Bromodomain"/>
</dbReference>
<evidence type="ECO:0000256" key="8">
    <source>
        <dbReference type="ARBA" id="ARBA00023004"/>
    </source>
</evidence>
<sequence length="1318" mass="146671">MAVVGLVGFYLHLYRTVWLKSERVRRKLRLQGIKGPAPTFLYGNLPEMQKIQQLQELKTPNLQADFIAHDYTSTLFPYFEHWRKQYGLVYTYSTGMRQHLYVNNPELVKEMNQCMSLDLGKPTYVSKRLAPMLGNGIVRSNGIVWSQQRKIVAPEFFSDKVKGMVSLMLESGQTLLRKWEDLIEAQGSVTAEIQVDEDLRDFSADVISRTCFGSSYVKGKEIFKKLRSLQEVISQQNFLFSNLGGLKKQNEKGLEREIETLIWEAVKERESSCDQKDLLQKILEGAINDQTLGNGSSKQFIVDNCKNIYFAGHESTAVAASWCLMLLALHPEWQARIRTELAQACPDGLPESNTLPQLKTMAMVIQEVLRLYPPAAFVSREALEDTQVGNMTFPKGVCLWTLIPTLHGDTETWGPDANEFKPERFTDGVSKACKFPHVYIPFGLGPRTCLGKNLAMVELKHLLFRGIHERTIGILGESLPPFSSKLCCYGYLGVEEGGLRVGPPTKSDWRGDEVGSPEGRAWRRRRGGVGSKRLEKKTRGSIVSGRNYWGIDVTAVKVLSQEDLATICKAQLYPSFSTSSSFTMFPEFRRGRRNSSTVFFYCNGDSGVRFRPRRSRSLQPIKVMDYWGSLDPPFMQKSGDISPKDHNFECSSCLENLQSLQEHLISHLDPTIMGFSSLLANSRLNLLRVDDARNLLGHLGLLQTTVTGFQLFQKWILVLSIREDLMPKCCDWRLVVVAMMSDGNRRKSARLMDAESKGKKICYTEEDVSSEEDNSCQTRRRKRVQIGPVQDPAASRNEHELKTEVDNTLAGDAAMPSETPLPESWKLELLLSFLRKKDSYNMFAKPVNSQEVKGYSDIIKEPMDFGTISEKLSAGSYRTLEEFQVVFYLFFLSHDVYLVSANAMSYNPPSSIFNREARDVKIIADELFGALKNDLKSFESVRSSKTSRAGMRSKNITNSSADRSTNGMPSKGRSQGVAEQKLQKAEVLNPQISTSNFQRRDLDLNVALSHNGINNSQSSNILPSSTPTQYCGAQTNVGCHNGQFIGTLPSINASFNSSIGTDVGRGRGPVITNLPASELRRQFEKVYGPSPSSSRWRYPRGNSSWTPPFCSTLGLNSNCSGGEPRQFQPMGGRGRTPYGTNSSKQASQGLNRSRPAEIGPQRPVFQPFQQQGQGRSAPTSGSQVLNPFRPAEIGPQRPVFQPFQQQGQGRSTPTSGSQGLYRLRPAEIGPRRPVFQPFQQQGQGRSTPTSGTRMKPINLSDVDQWFGHHRSGGGSNTGAPPASSQGLGAAETNMFPLNSPHSGGSNTGAPPASSQGCD</sequence>
<dbReference type="STRING" id="3750.A0A498JIT5"/>
<dbReference type="PRINTS" id="PR00463">
    <property type="entry name" value="EP450I"/>
</dbReference>
<accession>A0A498JIT5</accession>
<dbReference type="PRINTS" id="PR00385">
    <property type="entry name" value="P450"/>
</dbReference>
<feature type="region of interest" description="Disordered" evidence="14">
    <location>
        <begin position="772"/>
        <end position="802"/>
    </location>
</feature>
<keyword evidence="11" id="KW-0472">Membrane</keyword>
<dbReference type="Gene3D" id="1.20.920.10">
    <property type="entry name" value="Bromodomain-like"/>
    <property type="match status" value="1"/>
</dbReference>
<evidence type="ECO:0000256" key="3">
    <source>
        <dbReference type="ARBA" id="ARBA00022617"/>
    </source>
</evidence>
<dbReference type="SMART" id="SM00297">
    <property type="entry name" value="BROMO"/>
    <property type="match status" value="1"/>
</dbReference>
<dbReference type="SUPFAM" id="SSF47370">
    <property type="entry name" value="Bromodomain"/>
    <property type="match status" value="1"/>
</dbReference>
<evidence type="ECO:0000256" key="1">
    <source>
        <dbReference type="ARBA" id="ARBA00004167"/>
    </source>
</evidence>
<gene>
    <name evidence="16" type="ORF">DVH24_024471</name>
</gene>
<protein>
    <recommendedName>
        <fullName evidence="15">Bromo domain-containing protein</fullName>
    </recommendedName>
</protein>
<dbReference type="SUPFAM" id="SSF48264">
    <property type="entry name" value="Cytochrome P450"/>
    <property type="match status" value="1"/>
</dbReference>
<evidence type="ECO:0000256" key="13">
    <source>
        <dbReference type="PROSITE-ProRule" id="PRU00035"/>
    </source>
</evidence>